<organism evidence="1 2">
    <name type="scientific">Dactylosporangium fulvum</name>
    <dbReference type="NCBI Taxonomy" id="53359"/>
    <lineage>
        <taxon>Bacteria</taxon>
        <taxon>Bacillati</taxon>
        <taxon>Actinomycetota</taxon>
        <taxon>Actinomycetes</taxon>
        <taxon>Micromonosporales</taxon>
        <taxon>Micromonosporaceae</taxon>
        <taxon>Dactylosporangium</taxon>
    </lineage>
</organism>
<name>A0ABY5VX14_9ACTN</name>
<sequence>MKSAPCARKTWTGNLRTVSRIKLEVFGLDSYVDLDVGALLWRLAASIAR</sequence>
<protein>
    <recommendedName>
        <fullName evidence="3">Transposase</fullName>
    </recommendedName>
</protein>
<dbReference type="RefSeq" id="WP_259859935.1">
    <property type="nucleotide sequence ID" value="NZ_BAAAST010000091.1"/>
</dbReference>
<gene>
    <name evidence="1" type="ORF">Dfulv_45065</name>
</gene>
<accession>A0ABY5VX14</accession>
<dbReference type="EMBL" id="CP073720">
    <property type="protein sequence ID" value="UWP82165.1"/>
    <property type="molecule type" value="Genomic_DNA"/>
</dbReference>
<reference evidence="1" key="1">
    <citation type="submission" date="2021-04" db="EMBL/GenBank/DDBJ databases">
        <authorList>
            <person name="Hartkoorn R.C."/>
            <person name="Beaudoing E."/>
            <person name="Hot D."/>
        </authorList>
    </citation>
    <scope>NUCLEOTIDE SEQUENCE</scope>
    <source>
        <strain evidence="1">NRRL B-16292</strain>
    </source>
</reference>
<dbReference type="Proteomes" id="UP001059617">
    <property type="component" value="Chromosome"/>
</dbReference>
<evidence type="ECO:0008006" key="3">
    <source>
        <dbReference type="Google" id="ProtNLM"/>
    </source>
</evidence>
<proteinExistence type="predicted"/>
<keyword evidence="2" id="KW-1185">Reference proteome</keyword>
<reference evidence="1" key="2">
    <citation type="submission" date="2022-09" db="EMBL/GenBank/DDBJ databases">
        <title>Biosynthetic gene clusters of Dactylosporangioum fulvum.</title>
        <authorList>
            <person name="Caradec T."/>
        </authorList>
    </citation>
    <scope>NUCLEOTIDE SEQUENCE</scope>
    <source>
        <strain evidence="1">NRRL B-16292</strain>
    </source>
</reference>
<evidence type="ECO:0000313" key="1">
    <source>
        <dbReference type="EMBL" id="UWP82165.1"/>
    </source>
</evidence>
<evidence type="ECO:0000313" key="2">
    <source>
        <dbReference type="Proteomes" id="UP001059617"/>
    </source>
</evidence>